<protein>
    <submittedName>
        <fullName evidence="10">Efflux transporter outer membrane subunit</fullName>
    </submittedName>
</protein>
<reference evidence="10 11" key="1">
    <citation type="submission" date="2020-07" db="EMBL/GenBank/DDBJ databases">
        <title>Novel species isolated from subtropical streams in China.</title>
        <authorList>
            <person name="Lu H."/>
        </authorList>
    </citation>
    <scope>NUCLEOTIDE SEQUENCE [LARGE SCALE GENOMIC DNA]</scope>
    <source>
        <strain evidence="10 11">FT3S</strain>
    </source>
</reference>
<dbReference type="Proteomes" id="UP000566711">
    <property type="component" value="Unassembled WGS sequence"/>
</dbReference>
<feature type="chain" id="PRO_5031602798" evidence="9">
    <location>
        <begin position="21"/>
        <end position="482"/>
    </location>
</feature>
<evidence type="ECO:0000256" key="1">
    <source>
        <dbReference type="ARBA" id="ARBA00004370"/>
    </source>
</evidence>
<keyword evidence="4 9" id="KW-0812">Transmembrane</keyword>
<sequence length="482" mass="50681">MKASLSKPGLPAPLLTTVLAALLLAGCASPGPQRPLATPLAADALATGASAALGDWPAADWWHGFHDAQLDRLIAQAIAGAPGLAEARARLERADALLQARRADGGPELSADAAAARLRYSGNGAVPPALAGTSHTSAALTLGLRYEFDFWGQNGERVAADLSRADAARIEARAAEATLAGAIAHDYVELARTEQQLELARRQVALRQREVTLRQARMKTGLDTEVEWRQALAEVPMAQAAVAQLANQATLLRHQLAALAGAGPAFGEALAVPALKLDQPLTLPARLDADLVGRRPEIVAQRLRLDAAGHDVAAARADFYPNIDLTASAGVAALDAGNLLQGNSRLFGFGPALHLPLFDAGRLRTGLAMRHADYAVEVARYNQLVIGAMRDVADQVATWRALDSRLAAHGSAVRELDAAEKAASQRYQQGLSSYLVVLGVQQRQLIQAQADADLRARRLQTAIRLNHALGDGVALGAAPAQS</sequence>
<evidence type="ECO:0000256" key="2">
    <source>
        <dbReference type="ARBA" id="ARBA00007613"/>
    </source>
</evidence>
<keyword evidence="11" id="KW-1185">Reference proteome</keyword>
<dbReference type="SUPFAM" id="SSF56954">
    <property type="entry name" value="Outer membrane efflux proteins (OEP)"/>
    <property type="match status" value="1"/>
</dbReference>
<proteinExistence type="inferred from homology"/>
<evidence type="ECO:0000256" key="5">
    <source>
        <dbReference type="ARBA" id="ARBA00022729"/>
    </source>
</evidence>
<evidence type="ECO:0000313" key="10">
    <source>
        <dbReference type="EMBL" id="MBA5607256.1"/>
    </source>
</evidence>
<organism evidence="10 11">
    <name type="scientific">Rugamonas fusca</name>
    <dbReference type="NCBI Taxonomy" id="2758568"/>
    <lineage>
        <taxon>Bacteria</taxon>
        <taxon>Pseudomonadati</taxon>
        <taxon>Pseudomonadota</taxon>
        <taxon>Betaproteobacteria</taxon>
        <taxon>Burkholderiales</taxon>
        <taxon>Oxalobacteraceae</taxon>
        <taxon>Telluria group</taxon>
        <taxon>Rugamonas</taxon>
    </lineage>
</organism>
<evidence type="ECO:0000256" key="7">
    <source>
        <dbReference type="ARBA" id="ARBA00023139"/>
    </source>
</evidence>
<dbReference type="PROSITE" id="PS51257">
    <property type="entry name" value="PROKAR_LIPOPROTEIN"/>
    <property type="match status" value="1"/>
</dbReference>
<dbReference type="PANTHER" id="PTHR30203">
    <property type="entry name" value="OUTER MEMBRANE CATION EFFLUX PROTEIN"/>
    <property type="match status" value="1"/>
</dbReference>
<dbReference type="Gene3D" id="2.20.200.10">
    <property type="entry name" value="Outer membrane efflux proteins (OEP)"/>
    <property type="match status" value="1"/>
</dbReference>
<keyword evidence="8 9" id="KW-0449">Lipoprotein</keyword>
<comment type="subcellular location">
    <subcellularLocation>
        <location evidence="9">Cell membrane</location>
        <topology evidence="9">Lipid-anchor</topology>
    </subcellularLocation>
    <subcellularLocation>
        <location evidence="1">Membrane</location>
    </subcellularLocation>
</comment>
<dbReference type="GO" id="GO:0015562">
    <property type="term" value="F:efflux transmembrane transporter activity"/>
    <property type="evidence" value="ECO:0007669"/>
    <property type="project" value="InterPro"/>
</dbReference>
<accession>A0A7W2EJX0</accession>
<dbReference type="InterPro" id="IPR003423">
    <property type="entry name" value="OMP_efflux"/>
</dbReference>
<keyword evidence="3 9" id="KW-1134">Transmembrane beta strand</keyword>
<comment type="caution">
    <text evidence="10">The sequence shown here is derived from an EMBL/GenBank/DDBJ whole genome shotgun (WGS) entry which is preliminary data.</text>
</comment>
<keyword evidence="5 9" id="KW-0732">Signal</keyword>
<evidence type="ECO:0000256" key="8">
    <source>
        <dbReference type="ARBA" id="ARBA00023288"/>
    </source>
</evidence>
<dbReference type="EMBL" id="JACEZS010000016">
    <property type="protein sequence ID" value="MBA5607256.1"/>
    <property type="molecule type" value="Genomic_DNA"/>
</dbReference>
<dbReference type="Pfam" id="PF02321">
    <property type="entry name" value="OEP"/>
    <property type="match status" value="2"/>
</dbReference>
<dbReference type="RefSeq" id="WP_182219482.1">
    <property type="nucleotide sequence ID" value="NZ_JACEZS010000016.1"/>
</dbReference>
<evidence type="ECO:0000256" key="3">
    <source>
        <dbReference type="ARBA" id="ARBA00022452"/>
    </source>
</evidence>
<evidence type="ECO:0000256" key="9">
    <source>
        <dbReference type="RuleBase" id="RU362097"/>
    </source>
</evidence>
<dbReference type="AlphaFoldDB" id="A0A7W2EJX0"/>
<dbReference type="GO" id="GO:0005886">
    <property type="term" value="C:plasma membrane"/>
    <property type="evidence" value="ECO:0007669"/>
    <property type="project" value="UniProtKB-SubCell"/>
</dbReference>
<dbReference type="NCBIfam" id="TIGR01845">
    <property type="entry name" value="outer_NodT"/>
    <property type="match status" value="1"/>
</dbReference>
<keyword evidence="7 9" id="KW-0564">Palmitate</keyword>
<feature type="signal peptide" evidence="9">
    <location>
        <begin position="1"/>
        <end position="20"/>
    </location>
</feature>
<dbReference type="PANTHER" id="PTHR30203:SF20">
    <property type="entry name" value="MULTIDRUG RESISTANCE OUTER MEMBRANE PROTEIN MDTP-RELATED"/>
    <property type="match status" value="1"/>
</dbReference>
<dbReference type="InterPro" id="IPR010131">
    <property type="entry name" value="MdtP/NodT-like"/>
</dbReference>
<gene>
    <name evidence="10" type="ORF">H3H36_18015</name>
</gene>
<name>A0A7W2EJX0_9BURK</name>
<evidence type="ECO:0000256" key="4">
    <source>
        <dbReference type="ARBA" id="ARBA00022692"/>
    </source>
</evidence>
<evidence type="ECO:0000313" key="11">
    <source>
        <dbReference type="Proteomes" id="UP000566711"/>
    </source>
</evidence>
<keyword evidence="6 9" id="KW-0472">Membrane</keyword>
<comment type="similarity">
    <text evidence="2 9">Belongs to the outer membrane factor (OMF) (TC 1.B.17) family.</text>
</comment>
<dbReference type="Gene3D" id="1.20.1600.10">
    <property type="entry name" value="Outer membrane efflux proteins (OEP)"/>
    <property type="match status" value="1"/>
</dbReference>
<evidence type="ECO:0000256" key="6">
    <source>
        <dbReference type="ARBA" id="ARBA00023136"/>
    </source>
</evidence>